<comment type="caution">
    <text evidence="2">The sequence shown here is derived from an EMBL/GenBank/DDBJ whole genome shotgun (WGS) entry which is preliminary data.</text>
</comment>
<keyword evidence="1" id="KW-1133">Transmembrane helix</keyword>
<organism evidence="2 3">
    <name type="scientific">Candidatus Avoscillospira stercoripullorum</name>
    <dbReference type="NCBI Taxonomy" id="2840709"/>
    <lineage>
        <taxon>Bacteria</taxon>
        <taxon>Bacillati</taxon>
        <taxon>Bacillota</taxon>
        <taxon>Clostridia</taxon>
        <taxon>Eubacteriales</taxon>
        <taxon>Oscillospiraceae</taxon>
        <taxon>Oscillospiraceae incertae sedis</taxon>
        <taxon>Candidatus Avoscillospira</taxon>
    </lineage>
</organism>
<reference evidence="2" key="2">
    <citation type="journal article" date="2021" name="PeerJ">
        <title>Extensive microbial diversity within the chicken gut microbiome revealed by metagenomics and culture.</title>
        <authorList>
            <person name="Gilroy R."/>
            <person name="Ravi A."/>
            <person name="Getino M."/>
            <person name="Pursley I."/>
            <person name="Horton D.L."/>
            <person name="Alikhan N.F."/>
            <person name="Baker D."/>
            <person name="Gharbi K."/>
            <person name="Hall N."/>
            <person name="Watson M."/>
            <person name="Adriaenssens E.M."/>
            <person name="Foster-Nyarko E."/>
            <person name="Jarju S."/>
            <person name="Secka A."/>
            <person name="Antonio M."/>
            <person name="Oren A."/>
            <person name="Chaudhuri R.R."/>
            <person name="La Ragione R."/>
            <person name="Hildebrand F."/>
            <person name="Pallen M.J."/>
        </authorList>
    </citation>
    <scope>NUCLEOTIDE SEQUENCE</scope>
    <source>
        <strain evidence="2">ChiHjej9B8-7071</strain>
    </source>
</reference>
<accession>A0A9D1A8P0</accession>
<name>A0A9D1A8P0_9FIRM</name>
<dbReference type="AlphaFoldDB" id="A0A9D1A8P0"/>
<sequence>MRDLLRKWFLPWTAEYLFSDDRQYQKWLQRRYASMRTARILCLLVAAVCLLAGYFLNRRPIMLLTTVPLLLVLGLTMAMEQMEAVMDGQDYT</sequence>
<keyword evidence="1" id="KW-0472">Membrane</keyword>
<proteinExistence type="predicted"/>
<keyword evidence="1" id="KW-0812">Transmembrane</keyword>
<reference evidence="2" key="1">
    <citation type="submission" date="2020-10" db="EMBL/GenBank/DDBJ databases">
        <authorList>
            <person name="Gilroy R."/>
        </authorList>
    </citation>
    <scope>NUCLEOTIDE SEQUENCE</scope>
    <source>
        <strain evidence="2">ChiHjej9B8-7071</strain>
    </source>
</reference>
<feature type="transmembrane region" description="Helical" evidence="1">
    <location>
        <begin position="38"/>
        <end position="55"/>
    </location>
</feature>
<protein>
    <submittedName>
        <fullName evidence="2">Uncharacterized protein</fullName>
    </submittedName>
</protein>
<evidence type="ECO:0000313" key="3">
    <source>
        <dbReference type="Proteomes" id="UP000824258"/>
    </source>
</evidence>
<dbReference type="Proteomes" id="UP000824258">
    <property type="component" value="Unassembled WGS sequence"/>
</dbReference>
<feature type="transmembrane region" description="Helical" evidence="1">
    <location>
        <begin position="61"/>
        <end position="79"/>
    </location>
</feature>
<evidence type="ECO:0000256" key="1">
    <source>
        <dbReference type="SAM" id="Phobius"/>
    </source>
</evidence>
<evidence type="ECO:0000313" key="2">
    <source>
        <dbReference type="EMBL" id="HIR10041.1"/>
    </source>
</evidence>
<gene>
    <name evidence="2" type="ORF">IAA70_06535</name>
</gene>
<dbReference type="EMBL" id="DVGD01000211">
    <property type="protein sequence ID" value="HIR10041.1"/>
    <property type="molecule type" value="Genomic_DNA"/>
</dbReference>